<dbReference type="Proteomes" id="UP000257323">
    <property type="component" value="Unassembled WGS sequence"/>
</dbReference>
<dbReference type="PANTHER" id="PTHR30069">
    <property type="entry name" value="TONB-DEPENDENT OUTER MEMBRANE RECEPTOR"/>
    <property type="match status" value="1"/>
</dbReference>
<dbReference type="GO" id="GO:0009279">
    <property type="term" value="C:cell outer membrane"/>
    <property type="evidence" value="ECO:0007669"/>
    <property type="project" value="UniProtKB-SubCell"/>
</dbReference>
<keyword evidence="6" id="KW-0998">Cell outer membrane</keyword>
<evidence type="ECO:0000256" key="3">
    <source>
        <dbReference type="ARBA" id="ARBA00022452"/>
    </source>
</evidence>
<evidence type="ECO:0000256" key="4">
    <source>
        <dbReference type="ARBA" id="ARBA00022692"/>
    </source>
</evidence>
<dbReference type="GO" id="GO:0044718">
    <property type="term" value="P:siderophore transmembrane transport"/>
    <property type="evidence" value="ECO:0007669"/>
    <property type="project" value="TreeGrafter"/>
</dbReference>
<dbReference type="Gene3D" id="2.40.170.20">
    <property type="entry name" value="TonB-dependent receptor, beta-barrel domain"/>
    <property type="match status" value="1"/>
</dbReference>
<dbReference type="InterPro" id="IPR057601">
    <property type="entry name" value="Oar-like_b-barrel"/>
</dbReference>
<dbReference type="InterPro" id="IPR036942">
    <property type="entry name" value="Beta-barrel_TonB_sf"/>
</dbReference>
<name>A0A3E2BJY4_9BACT</name>
<evidence type="ECO:0000256" key="1">
    <source>
        <dbReference type="ARBA" id="ARBA00004571"/>
    </source>
</evidence>
<evidence type="ECO:0000256" key="6">
    <source>
        <dbReference type="ARBA" id="ARBA00023237"/>
    </source>
</evidence>
<comment type="caution">
    <text evidence="8">The sequence shown here is derived from an EMBL/GenBank/DDBJ whole genome shotgun (WGS) entry which is preliminary data.</text>
</comment>
<evidence type="ECO:0000256" key="5">
    <source>
        <dbReference type="ARBA" id="ARBA00023136"/>
    </source>
</evidence>
<sequence length="899" mass="100192">MQPAALSEEVVVQAASPVIDIQNTKIVTLVDSNLMRNLPMGRNLTNIINMSPGTVNSVIHGGTEISTTYEVDGVNVNDPSMNGRAVTVEFDAMEEIEIMTGGLPAQVGGTGGAFVNVVTRSGGNEFSGMAQGYYSPKALNQVLFTDEQIKSLGVGKPSFPIYSLQSSAMLGGPIIKDKIWFFADFSYTGSKNVASFLPTTILGTPYDQYTPKSSNLAGFAKLTAELAKNLRVFFMVNYSHPDTPYSGSGTYTTAEATQKRVDDNLAFTANASWIISSSTFADFRVGLNNMQWNILQQPGTENNYSYYDGYTYYYWGTTSRFSEPVWRNTIQASVRVTHFQDNFLGGDHEVKAGLEYQRGLDEWTWWKNNPINWYFYNGNPYYYRGLYGLSGPHPTYGDGLLYIYVCGPEDSPNKVNGTENRYGGFIQDSWTFKKRLNINLGVRFDYYDGFLPESNKAATPGIAPSIGEALFVPTYGFNPYGELTIPRWNHVMSWGAISPRIGLSYDLFGTGKTVFKAAYSHYAEAMPVMYFQTLHPLRPVSYGFYWTDNNGNAIPDEYGVDTYVAFGSSPAAMLESYYKKRVQPDIKAPYYHEVTASITHELVRDFSVGLQYIYKTKKNTVSAILYDPVSDRFWNSYDKAPDWWIPFTTTIPAVGNFPAQELTMYFMSASAPAQVTCFANVPEAKRFYQAVELIFSKRYSHGWQLGGSIVWSQTKGNNTDDYGSVWGYSGAYANPNWFVNRYGYIGSDRPLVIKLYGTFKTVGGLIASFYATYYSGSPWQRTVTVYPPSAWAAANNALGLSYSVNVEPSGSRRNQARTNVDFRLEKEFVLGSLGKIGFFVDVFNLLGNTYVNVSMNPAGTWRPTDINVTTGTYTVSSSYGKVTSVDGVRTFRLSARFSF</sequence>
<keyword evidence="3" id="KW-1134">Transmembrane beta strand</keyword>
<dbReference type="EMBL" id="QUAH01000015">
    <property type="protein sequence ID" value="RFT14947.1"/>
    <property type="molecule type" value="Genomic_DNA"/>
</dbReference>
<evidence type="ECO:0000313" key="8">
    <source>
        <dbReference type="EMBL" id="RFT14947.1"/>
    </source>
</evidence>
<gene>
    <name evidence="8" type="ORF">OP8BY_1147</name>
</gene>
<reference evidence="8 9" key="1">
    <citation type="submission" date="2018-08" db="EMBL/GenBank/DDBJ databases">
        <title>Genome analysis of the thermophilic bacterium of the candidate phylum Aminicenantes from deep subsurface aquifer revealed its physiology and ecological role.</title>
        <authorList>
            <person name="Kadnikov V.V."/>
            <person name="Mardanov A.V."/>
            <person name="Beletsky A.V."/>
            <person name="Karnachuk O.V."/>
            <person name="Ravin N.V."/>
        </authorList>
    </citation>
    <scope>NUCLEOTIDE SEQUENCE [LARGE SCALE GENOMIC DNA]</scope>
    <source>
        <strain evidence="8">BY38</strain>
    </source>
</reference>
<dbReference type="InterPro" id="IPR039426">
    <property type="entry name" value="TonB-dep_rcpt-like"/>
</dbReference>
<dbReference type="GO" id="GO:0015344">
    <property type="term" value="F:siderophore uptake transmembrane transporter activity"/>
    <property type="evidence" value="ECO:0007669"/>
    <property type="project" value="TreeGrafter"/>
</dbReference>
<keyword evidence="4" id="KW-0812">Transmembrane</keyword>
<proteinExistence type="predicted"/>
<dbReference type="SUPFAM" id="SSF56935">
    <property type="entry name" value="Porins"/>
    <property type="match status" value="1"/>
</dbReference>
<evidence type="ECO:0000256" key="2">
    <source>
        <dbReference type="ARBA" id="ARBA00022448"/>
    </source>
</evidence>
<keyword evidence="2" id="KW-0813">Transport</keyword>
<dbReference type="Pfam" id="PF25183">
    <property type="entry name" value="OMP_b-brl_4"/>
    <property type="match status" value="1"/>
</dbReference>
<accession>A0A3E2BJY4</accession>
<protein>
    <submittedName>
        <fullName evidence="8">Oar protein</fullName>
    </submittedName>
</protein>
<evidence type="ECO:0000259" key="7">
    <source>
        <dbReference type="Pfam" id="PF25183"/>
    </source>
</evidence>
<evidence type="ECO:0000313" key="9">
    <source>
        <dbReference type="Proteomes" id="UP000257323"/>
    </source>
</evidence>
<keyword evidence="5" id="KW-0472">Membrane</keyword>
<dbReference type="PANTHER" id="PTHR30069:SF46">
    <property type="entry name" value="OAR PROTEIN"/>
    <property type="match status" value="1"/>
</dbReference>
<comment type="subcellular location">
    <subcellularLocation>
        <location evidence="1">Cell outer membrane</location>
        <topology evidence="1">Multi-pass membrane protein</topology>
    </subcellularLocation>
</comment>
<dbReference type="AlphaFoldDB" id="A0A3E2BJY4"/>
<organism evidence="8 9">
    <name type="scientific">Candidatus Saccharicenans subterraneus</name>
    <dbReference type="NCBI Taxonomy" id="2508984"/>
    <lineage>
        <taxon>Bacteria</taxon>
        <taxon>Candidatus Aminicenantota</taxon>
        <taxon>Candidatus Aminicenantia</taxon>
        <taxon>Candidatus Aminicenantales</taxon>
        <taxon>Candidatus Saccharicenantaceae</taxon>
        <taxon>Candidatus Saccharicenans</taxon>
    </lineage>
</organism>
<feature type="domain" description="TonB-dependent transporter Oar-like beta-barrel" evidence="7">
    <location>
        <begin position="214"/>
        <end position="759"/>
    </location>
</feature>